<feature type="domain" description="Fibronectin type-III" evidence="4">
    <location>
        <begin position="516"/>
        <end position="609"/>
    </location>
</feature>
<comment type="similarity">
    <text evidence="1">Belongs to the TRAFAC class TrmE-Era-EngA-EngB-Septin-like GTPase superfamily. Septin GTPase family.</text>
</comment>
<sequence length="1280" mass="143730">MDRSDDTVEIPALGRPFQLGMLYDCRKDALIPGITLWDQDSLQKDLCIKPQPKAEYEIIASDSIDDKASALNVSASLKASFLGGLVEVGGSGKFLQDTKKSTKQARVTLQYKATTKYSQLTMSHLGIQNVTYPAVFEHGTATHVVTAILYGAQAFFVFDRNVSSSESVQDIQGSLHAAINLIAVSIKGEASVEMEEKEKAQTENFSCKFYGDFSLESNPVTFQDAMKVYSDLPQKLGEDGEKAVPVRVWLYPLTKLDSRAAKMVREISLALIFDAQTVLEKLNEISMRCNDLAMNPVAENFPELKMKIKRFKDLCKQHRQTFQKHLAGILPLIRGGGKEERVLVDILMSINQSPFNSQRLSEFLDAKEREINLVNSYLRILSEMEVISSQNKLEEIVLNPVNEFVVSFTFTSLHDEEPFLATLQDWLQKDFFQETANSTSGQLTPKNSKAWFEHQETNRNARKAAKSITDFARVNKSNEKTRFLVASVPDQNNPGASIYLYEDGEMVSSNFELPSNPLPPLVGRIGHESVQLTFQPADYGRVSISSYQVEYKIAGEENWKIVNTDDSQETFQVRGLRPDSEYQFRYSARSKPGLSETSNVSESVQTRPTSPPGELRVIIAESSKISIAWESPKIIGQGAVIKEYKVDYREEAGEAKSKDKDEWAEKRTGKKTEFCEMDGLKPQTPYRFRVSAMCAGGAESEPSKEIEVSTSLEGDEKRVACQYLQGSTRVEDGPPAVYALPLEPIQDASGSCLTYQLGKENIQVPNKVIMVMGATGSGKTTLINGMINYVLGVQWGDKFRFKLIHENTNRSQAQSQTSEVTAYVVHHCKGFQVPYSLTIIDTPEFGDTRGIEHDKLITKQIREFFSSPGGTDHIDAICIVVQASFARLTHAQRYVFDSVLSIFGKDIKDNIQVLITFADGQTPPVLEAIKEANVPCAKDAKGTPVHFKFNNSALFANNPVEPGGNFNFDEMFWKMGTMSMKTFFDSSHTLETKSLTLTKEVLRERKELEAAIEGLQPQIKAGLAKLEELRKTQEALDKHKVDMAANRNFTYEVEVTVPVKTDISGTGKYITNCMNCHFTCHYPCAIPRDEDKRGCAAISSSTGRCTVCPGQCEWSVHFNQKYKFEYKTRKESRTYEELKQKYECASGELMTTEKLLEKLNEEYEEVKHILEELIQKSSQSLQRLQAIALKPNPLSTPEYIDLLIMSEEQELKPGYQERIQSLKEVRKVAELIQKIANKEPLLPGEQMLYDQIKEKKSSLGGKIKKGIAAVVNWFKQGDHI</sequence>
<dbReference type="InterPro" id="IPR052090">
    <property type="entry name" value="Cytolytic_pore-forming_toxin"/>
</dbReference>
<evidence type="ECO:0000313" key="5">
    <source>
        <dbReference type="EMBL" id="CAI5789372.1"/>
    </source>
</evidence>
<dbReference type="FunFam" id="3.40.50.300:FF:002049">
    <property type="entry name" value="Si:ch73-170d6.2"/>
    <property type="match status" value="1"/>
</dbReference>
<dbReference type="SUPFAM" id="SSF49265">
    <property type="entry name" value="Fibronectin type III"/>
    <property type="match status" value="1"/>
</dbReference>
<evidence type="ECO:0000313" key="6">
    <source>
        <dbReference type="Proteomes" id="UP001178461"/>
    </source>
</evidence>
<dbReference type="InterPro" id="IPR040581">
    <property type="entry name" value="Thioredoxin_11"/>
</dbReference>
<dbReference type="EMBL" id="OX395137">
    <property type="protein sequence ID" value="CAI5789372.1"/>
    <property type="molecule type" value="Genomic_DNA"/>
</dbReference>
<proteinExistence type="inferred from homology"/>
<dbReference type="InterPro" id="IPR048997">
    <property type="entry name" value="Stonustoxin-like_helical"/>
</dbReference>
<dbReference type="InterPro" id="IPR030379">
    <property type="entry name" value="G_SEPTIN_dom"/>
</dbReference>
<dbReference type="Pfam" id="PF21109">
    <property type="entry name" value="Stonustoxin_helical"/>
    <property type="match status" value="1"/>
</dbReference>
<gene>
    <name evidence="5" type="ORF">PODLI_1B036357</name>
</gene>
<feature type="coiled-coil region" evidence="2">
    <location>
        <begin position="1135"/>
        <end position="1176"/>
    </location>
</feature>
<keyword evidence="6" id="KW-1185">Reference proteome</keyword>
<feature type="compositionally biased region" description="Polar residues" evidence="3">
    <location>
        <begin position="595"/>
        <end position="608"/>
    </location>
</feature>
<name>A0AA35L504_9SAUR</name>
<evidence type="ECO:0000256" key="2">
    <source>
        <dbReference type="SAM" id="Coils"/>
    </source>
</evidence>
<dbReference type="PANTHER" id="PTHR31594:SF16">
    <property type="entry name" value="SI:CH211-281L24.3"/>
    <property type="match status" value="1"/>
</dbReference>
<dbReference type="AlphaFoldDB" id="A0AA35L504"/>
<dbReference type="Gene3D" id="3.40.50.300">
    <property type="entry name" value="P-loop containing nucleotide triphosphate hydrolases"/>
    <property type="match status" value="1"/>
</dbReference>
<dbReference type="Pfam" id="PF00735">
    <property type="entry name" value="Septin"/>
    <property type="match status" value="1"/>
</dbReference>
<dbReference type="InterPro" id="IPR027417">
    <property type="entry name" value="P-loop_NTPase"/>
</dbReference>
<dbReference type="SUPFAM" id="SSF52540">
    <property type="entry name" value="P-loop containing nucleoside triphosphate hydrolases"/>
    <property type="match status" value="1"/>
</dbReference>
<evidence type="ECO:0000256" key="1">
    <source>
        <dbReference type="RuleBase" id="RU004560"/>
    </source>
</evidence>
<feature type="domain" description="Fibronectin type-III" evidence="4">
    <location>
        <begin position="611"/>
        <end position="713"/>
    </location>
</feature>
<dbReference type="Pfam" id="PF00041">
    <property type="entry name" value="fn3"/>
    <property type="match status" value="2"/>
</dbReference>
<feature type="region of interest" description="Disordered" evidence="3">
    <location>
        <begin position="588"/>
        <end position="612"/>
    </location>
</feature>
<dbReference type="Proteomes" id="UP001178461">
    <property type="component" value="Chromosome 12"/>
</dbReference>
<accession>A0AA35L504</accession>
<evidence type="ECO:0000256" key="3">
    <source>
        <dbReference type="SAM" id="MobiDB-lite"/>
    </source>
</evidence>
<dbReference type="SMART" id="SM00060">
    <property type="entry name" value="FN3"/>
    <property type="match status" value="2"/>
</dbReference>
<dbReference type="GO" id="GO:0005525">
    <property type="term" value="F:GTP binding"/>
    <property type="evidence" value="ECO:0007669"/>
    <property type="project" value="UniProtKB-KW"/>
</dbReference>
<dbReference type="InterPro" id="IPR056072">
    <property type="entry name" value="SNTX_MACPF/CDC-like_dom"/>
</dbReference>
<keyword evidence="2" id="KW-0175">Coiled coil</keyword>
<dbReference type="Pfam" id="PF18078">
    <property type="entry name" value="Thioredoxin_11"/>
    <property type="match status" value="1"/>
</dbReference>
<keyword evidence="1" id="KW-0547">Nucleotide-binding</keyword>
<keyword evidence="1" id="KW-0342">GTP-binding</keyword>
<dbReference type="InterPro" id="IPR036116">
    <property type="entry name" value="FN3_sf"/>
</dbReference>
<reference evidence="5" key="1">
    <citation type="submission" date="2022-12" db="EMBL/GenBank/DDBJ databases">
        <authorList>
            <person name="Alioto T."/>
            <person name="Alioto T."/>
            <person name="Gomez Garrido J."/>
        </authorList>
    </citation>
    <scope>NUCLEOTIDE SEQUENCE</scope>
</reference>
<dbReference type="Pfam" id="PF24674">
    <property type="entry name" value="MACPF_SNTX"/>
    <property type="match status" value="1"/>
</dbReference>
<organism evidence="5 6">
    <name type="scientific">Podarcis lilfordi</name>
    <name type="common">Lilford's wall lizard</name>
    <dbReference type="NCBI Taxonomy" id="74358"/>
    <lineage>
        <taxon>Eukaryota</taxon>
        <taxon>Metazoa</taxon>
        <taxon>Chordata</taxon>
        <taxon>Craniata</taxon>
        <taxon>Vertebrata</taxon>
        <taxon>Euteleostomi</taxon>
        <taxon>Lepidosauria</taxon>
        <taxon>Squamata</taxon>
        <taxon>Bifurcata</taxon>
        <taxon>Unidentata</taxon>
        <taxon>Episquamata</taxon>
        <taxon>Laterata</taxon>
        <taxon>Lacertibaenia</taxon>
        <taxon>Lacertidae</taxon>
        <taxon>Podarcis</taxon>
    </lineage>
</organism>
<protein>
    <submittedName>
        <fullName evidence="5">Stonustoxin subunit alpha</fullName>
    </submittedName>
</protein>
<dbReference type="PROSITE" id="PS50853">
    <property type="entry name" value="FN3"/>
    <property type="match status" value="2"/>
</dbReference>
<evidence type="ECO:0000259" key="4">
    <source>
        <dbReference type="PROSITE" id="PS50853"/>
    </source>
</evidence>
<dbReference type="InterPro" id="IPR013783">
    <property type="entry name" value="Ig-like_fold"/>
</dbReference>
<dbReference type="Gene3D" id="2.60.40.10">
    <property type="entry name" value="Immunoglobulins"/>
    <property type="match status" value="2"/>
</dbReference>
<dbReference type="InterPro" id="IPR003961">
    <property type="entry name" value="FN3_dom"/>
</dbReference>
<dbReference type="CDD" id="cd00063">
    <property type="entry name" value="FN3"/>
    <property type="match status" value="2"/>
</dbReference>
<dbReference type="PANTHER" id="PTHR31594">
    <property type="entry name" value="AIG1-TYPE G DOMAIN-CONTAINING PROTEIN"/>
    <property type="match status" value="1"/>
</dbReference>